<dbReference type="GO" id="GO:0016747">
    <property type="term" value="F:acyltransferase activity, transferring groups other than amino-acyl groups"/>
    <property type="evidence" value="ECO:0007669"/>
    <property type="project" value="InterPro"/>
</dbReference>
<organism evidence="4 5">
    <name type="scientific">Streptomyces nitrosporeus</name>
    <dbReference type="NCBI Taxonomy" id="28894"/>
    <lineage>
        <taxon>Bacteria</taxon>
        <taxon>Bacillati</taxon>
        <taxon>Actinomycetota</taxon>
        <taxon>Actinomycetes</taxon>
        <taxon>Kitasatosporales</taxon>
        <taxon>Streptomycetaceae</taxon>
        <taxon>Streptomyces</taxon>
    </lineage>
</organism>
<evidence type="ECO:0000313" key="4">
    <source>
        <dbReference type="EMBL" id="QEU73601.1"/>
    </source>
</evidence>
<feature type="transmembrane region" description="Helical" evidence="2">
    <location>
        <begin position="278"/>
        <end position="298"/>
    </location>
</feature>
<dbReference type="AlphaFoldDB" id="A0A5J6FBS0"/>
<keyword evidence="5" id="KW-1185">Reference proteome</keyword>
<dbReference type="InterPro" id="IPR052734">
    <property type="entry name" value="Nod_factor_acetyltransferase"/>
</dbReference>
<dbReference type="PANTHER" id="PTHR37312">
    <property type="entry name" value="MEMBRANE-BOUND ACYLTRANSFERASE YKRP-RELATED"/>
    <property type="match status" value="1"/>
</dbReference>
<sequence>MPSLTSRPPGPAGAAATGAAAPAAPRRARDPYFDNAKYLAMVLVALGHSWEPLRDSGRLVETCYMFVYAFHMPVFIMVSGYFSRSFDARPDRMWKLVTSVLVPYAVFEVAYTVFERLTKTPGYELSPLAPYWLLWFLPALFLWRITTPFWQTVRWPLSLSLVIACIGSMNSTIGTDLQLQRILQFLPFYVLGLKLRPEHFDLVRRRAVRVASVPVCLIALAAAYWAEPRFSHSWLFHKAGAEQLGEPAWVGAPVTLLLFGCAVVLSACFLAWVPNRKLWMTALGAGTMYGYLLHGFVIRGAERAGFYDVEVFATPAGRVLMSVLAAVMITVLCSPPVRRALRFLVEPKLAWARKREPGPSAT</sequence>
<evidence type="ECO:0000256" key="1">
    <source>
        <dbReference type="SAM" id="MobiDB-lite"/>
    </source>
</evidence>
<feature type="transmembrane region" description="Helical" evidence="2">
    <location>
        <begin position="65"/>
        <end position="82"/>
    </location>
</feature>
<feature type="region of interest" description="Disordered" evidence="1">
    <location>
        <begin position="1"/>
        <end position="22"/>
    </location>
</feature>
<evidence type="ECO:0000256" key="2">
    <source>
        <dbReference type="SAM" id="Phobius"/>
    </source>
</evidence>
<accession>A0A5J6FBS0</accession>
<keyword evidence="2" id="KW-1133">Transmembrane helix</keyword>
<evidence type="ECO:0000259" key="3">
    <source>
        <dbReference type="Pfam" id="PF01757"/>
    </source>
</evidence>
<gene>
    <name evidence="4" type="ORF">CP967_17805</name>
</gene>
<dbReference type="KEGG" id="snk:CP967_17805"/>
<dbReference type="InterPro" id="IPR002656">
    <property type="entry name" value="Acyl_transf_3_dom"/>
</dbReference>
<dbReference type="PANTHER" id="PTHR37312:SF1">
    <property type="entry name" value="MEMBRANE-BOUND ACYLTRANSFERASE YKRP-RELATED"/>
    <property type="match status" value="1"/>
</dbReference>
<dbReference type="EMBL" id="CP023702">
    <property type="protein sequence ID" value="QEU73601.1"/>
    <property type="molecule type" value="Genomic_DNA"/>
</dbReference>
<feature type="transmembrane region" description="Helical" evidence="2">
    <location>
        <begin position="94"/>
        <end position="113"/>
    </location>
</feature>
<dbReference type="Proteomes" id="UP000326178">
    <property type="component" value="Chromosome"/>
</dbReference>
<evidence type="ECO:0000313" key="5">
    <source>
        <dbReference type="Proteomes" id="UP000326178"/>
    </source>
</evidence>
<dbReference type="Pfam" id="PF01757">
    <property type="entry name" value="Acyl_transf_3"/>
    <property type="match status" value="1"/>
</dbReference>
<keyword evidence="2" id="KW-0812">Transmembrane</keyword>
<dbReference type="OrthoDB" id="6623990at2"/>
<dbReference type="RefSeq" id="WP_150488908.1">
    <property type="nucleotide sequence ID" value="NZ_BMUV01000015.1"/>
</dbReference>
<name>A0A5J6FBS0_9ACTN</name>
<feature type="transmembrane region" description="Helical" evidence="2">
    <location>
        <begin position="318"/>
        <end position="337"/>
    </location>
</feature>
<feature type="compositionally biased region" description="Low complexity" evidence="1">
    <location>
        <begin position="12"/>
        <end position="22"/>
    </location>
</feature>
<feature type="transmembrane region" description="Helical" evidence="2">
    <location>
        <begin position="125"/>
        <end position="143"/>
    </location>
</feature>
<keyword evidence="2" id="KW-0472">Membrane</keyword>
<protein>
    <recommendedName>
        <fullName evidence="3">Acyltransferase 3 domain-containing protein</fullName>
    </recommendedName>
</protein>
<feature type="transmembrane region" description="Helical" evidence="2">
    <location>
        <begin position="207"/>
        <end position="226"/>
    </location>
</feature>
<reference evidence="4 5" key="1">
    <citation type="submission" date="2017-09" db="EMBL/GenBank/DDBJ databases">
        <authorList>
            <person name="Lee N."/>
            <person name="Cho B.-K."/>
        </authorList>
    </citation>
    <scope>NUCLEOTIDE SEQUENCE [LARGE SCALE GENOMIC DNA]</scope>
    <source>
        <strain evidence="4 5">ATCC 12769</strain>
    </source>
</reference>
<feature type="domain" description="Acyltransferase 3" evidence="3">
    <location>
        <begin position="31"/>
        <end position="333"/>
    </location>
</feature>
<feature type="transmembrane region" description="Helical" evidence="2">
    <location>
        <begin position="248"/>
        <end position="271"/>
    </location>
</feature>
<proteinExistence type="predicted"/>